<dbReference type="AlphaFoldDB" id="A0A9D5R9I7"/>
<dbReference type="Pfam" id="PF17989">
    <property type="entry name" value="ALP_N"/>
    <property type="match status" value="1"/>
</dbReference>
<comment type="caution">
    <text evidence="3">The sequence shown here is derived from an EMBL/GenBank/DDBJ whole genome shotgun (WGS) entry which is preliminary data.</text>
</comment>
<feature type="domain" description="Actin-like protein N-terminal" evidence="1">
    <location>
        <begin position="62"/>
        <end position="147"/>
    </location>
</feature>
<feature type="domain" description="Actin homologue MreB-like C-terminal" evidence="2">
    <location>
        <begin position="165"/>
        <end position="280"/>
    </location>
</feature>
<organism evidence="3 4">
    <name type="scientific">Ructibacterium gallinarum</name>
    <dbReference type="NCBI Taxonomy" id="2779355"/>
    <lineage>
        <taxon>Bacteria</taxon>
        <taxon>Bacillati</taxon>
        <taxon>Bacillota</taxon>
        <taxon>Clostridia</taxon>
        <taxon>Eubacteriales</taxon>
        <taxon>Oscillospiraceae</taxon>
        <taxon>Ructibacterium</taxon>
    </lineage>
</organism>
<accession>A0A9D5R9I7</accession>
<sequence>MDYIFLWIRYLILILELNIKTHSGTVFTSGLLSSAVPFSLAGDSIRYNGTNYALTEERIPYMRDKTNTEQFFILTLFAIAYELNKVCYVPGSAVNIDLAVGLPPGHFGKQYRSFEQYFMRNRYIKFEFNGKQYSIYMQSAVAYPQGYAAIIPDYAKIRDYPRAVILDIGGFSLDFLQLKDGKPDMAVCDSLELGLIRFYNDIRSSINSSEDILVEESDIDTIIQQKPTVFEEKIRRLVEREAEAYTDKIINALRERMIDLKSTHAIFVGGGSLLLEKYLRASKKIASPDVIKNINANAMGYEILLRKQLKAKGAN</sequence>
<evidence type="ECO:0000259" key="1">
    <source>
        <dbReference type="Pfam" id="PF17989"/>
    </source>
</evidence>
<evidence type="ECO:0000313" key="4">
    <source>
        <dbReference type="Proteomes" id="UP000806542"/>
    </source>
</evidence>
<proteinExistence type="predicted"/>
<keyword evidence="4" id="KW-1185">Reference proteome</keyword>
<gene>
    <name evidence="3" type="ORF">INF28_08710</name>
</gene>
<dbReference type="EMBL" id="JADCKB010000017">
    <property type="protein sequence ID" value="MBE5040539.1"/>
    <property type="molecule type" value="Genomic_DNA"/>
</dbReference>
<protein>
    <submittedName>
        <fullName evidence="3">ParM/StbA family protein</fullName>
    </submittedName>
</protein>
<dbReference type="Gene3D" id="3.30.420.40">
    <property type="match status" value="2"/>
</dbReference>
<evidence type="ECO:0000313" key="3">
    <source>
        <dbReference type="EMBL" id="MBE5040539.1"/>
    </source>
</evidence>
<evidence type="ECO:0000259" key="2">
    <source>
        <dbReference type="Pfam" id="PF21522"/>
    </source>
</evidence>
<reference evidence="3" key="1">
    <citation type="submission" date="2020-10" db="EMBL/GenBank/DDBJ databases">
        <title>ChiBAC.</title>
        <authorList>
            <person name="Zenner C."/>
            <person name="Hitch T.C.A."/>
            <person name="Clavel T."/>
        </authorList>
    </citation>
    <scope>NUCLEOTIDE SEQUENCE</scope>
    <source>
        <strain evidence="3">DSM 107454</strain>
    </source>
</reference>
<name>A0A9D5R9I7_9FIRM</name>
<dbReference type="Proteomes" id="UP000806542">
    <property type="component" value="Unassembled WGS sequence"/>
</dbReference>
<dbReference type="InterPro" id="IPR049067">
    <property type="entry name" value="MreB-like_C"/>
</dbReference>
<dbReference type="InterPro" id="IPR043129">
    <property type="entry name" value="ATPase_NBD"/>
</dbReference>
<dbReference type="Pfam" id="PF21522">
    <property type="entry name" value="MreB-like_C"/>
    <property type="match status" value="1"/>
</dbReference>
<dbReference type="InterPro" id="IPR040607">
    <property type="entry name" value="ALP_N"/>
</dbReference>
<dbReference type="SUPFAM" id="SSF53067">
    <property type="entry name" value="Actin-like ATPase domain"/>
    <property type="match status" value="2"/>
</dbReference>
<dbReference type="RefSeq" id="WP_226393092.1">
    <property type="nucleotide sequence ID" value="NZ_JADCKB010000017.1"/>
</dbReference>